<evidence type="ECO:0000313" key="10">
    <source>
        <dbReference type="Proteomes" id="UP000289323"/>
    </source>
</evidence>
<accession>A0A3S4F1W4</accession>
<evidence type="ECO:0000256" key="5">
    <source>
        <dbReference type="ARBA" id="ARBA00023136"/>
    </source>
</evidence>
<keyword evidence="5 7" id="KW-0472">Membrane</keyword>
<evidence type="ECO:0000256" key="1">
    <source>
        <dbReference type="ARBA" id="ARBA00004141"/>
    </source>
</evidence>
<dbReference type="PANTHER" id="PTHR43791">
    <property type="entry name" value="PERMEASE-RELATED"/>
    <property type="match status" value="1"/>
</dbReference>
<gene>
    <name evidence="9" type="ORF">TT172_LOCUS4660</name>
</gene>
<feature type="region of interest" description="Disordered" evidence="6">
    <location>
        <begin position="1"/>
        <end position="49"/>
    </location>
</feature>
<feature type="transmembrane region" description="Helical" evidence="7">
    <location>
        <begin position="143"/>
        <end position="162"/>
    </location>
</feature>
<sequence>MSDHPAEKLARSEHPAEKLARSEEGSGIAEEKVATANVEDPSSQGRRMQPPAFILGLTPEKRAELETRLKRKIDARLLPAIILMYIMNYIDRNNIAAARLAGLEDDLGLTSTQFQTAVSILFVGYLLMQIPSNLFLNKFGKPAIYLPLCMVLWGIISALTAACTNASGLLANRFFLGIVEAAYFPGCLYYLSCWYTRKELGFRTAVLYSGALISGAFSGLISAGVTSGMDGARGLRAWRWLFIIEGSITVVVALACIIVLPNFPRTTSWLTDEERVLAVWRLQEDIGEDDWVNREEQTFWKGARMMFADGKTYILLVLLFCIVASGTVTNFFPTVVSTLQESSLSGASKKNNVISLLLTAPPYVLGVIATYLNATHADKTGERYWHITIPLWVAVVAYIIAATTMKTAPRYLSMMLMVPSVYSGFVVALAWISNTMPRPPAKRAAALAFINAVSNCSSIYASYMYPTSASPQYTVAMCVNCATAFIAVCAATVMRIVLVRLNRRLARGEYVEGAINAAPGEAVSSFRFKV</sequence>
<comment type="subcellular location">
    <subcellularLocation>
        <location evidence="1">Membrane</location>
        <topology evidence="1">Multi-pass membrane protein</topology>
    </subcellularLocation>
</comment>
<organism evidence="9 10">
    <name type="scientific">Thermothielavioides terrestris</name>
    <dbReference type="NCBI Taxonomy" id="2587410"/>
    <lineage>
        <taxon>Eukaryota</taxon>
        <taxon>Fungi</taxon>
        <taxon>Dikarya</taxon>
        <taxon>Ascomycota</taxon>
        <taxon>Pezizomycotina</taxon>
        <taxon>Sordariomycetes</taxon>
        <taxon>Sordariomycetidae</taxon>
        <taxon>Sordariales</taxon>
        <taxon>Chaetomiaceae</taxon>
        <taxon>Thermothielavioides</taxon>
    </lineage>
</organism>
<dbReference type="AlphaFoldDB" id="A0A3S4F1W4"/>
<dbReference type="SUPFAM" id="SSF103473">
    <property type="entry name" value="MFS general substrate transporter"/>
    <property type="match status" value="1"/>
</dbReference>
<name>A0A3S4F1W4_9PEZI</name>
<dbReference type="Gene3D" id="1.20.1250.20">
    <property type="entry name" value="MFS general substrate transporter like domains"/>
    <property type="match status" value="2"/>
</dbReference>
<evidence type="ECO:0000256" key="2">
    <source>
        <dbReference type="ARBA" id="ARBA00022448"/>
    </source>
</evidence>
<evidence type="ECO:0000256" key="4">
    <source>
        <dbReference type="ARBA" id="ARBA00022989"/>
    </source>
</evidence>
<keyword evidence="2" id="KW-0813">Transport</keyword>
<dbReference type="PANTHER" id="PTHR43791:SF92">
    <property type="entry name" value="AGL026WP"/>
    <property type="match status" value="1"/>
</dbReference>
<dbReference type="Proteomes" id="UP000289323">
    <property type="component" value="Unassembled WGS sequence"/>
</dbReference>
<feature type="compositionally biased region" description="Basic and acidic residues" evidence="6">
    <location>
        <begin position="1"/>
        <end position="33"/>
    </location>
</feature>
<feature type="transmembrane region" description="Helical" evidence="7">
    <location>
        <begin position="411"/>
        <end position="432"/>
    </location>
</feature>
<feature type="transmembrane region" description="Helical" evidence="7">
    <location>
        <begin position="237"/>
        <end position="260"/>
    </location>
</feature>
<dbReference type="InterPro" id="IPR020846">
    <property type="entry name" value="MFS_dom"/>
</dbReference>
<evidence type="ECO:0000256" key="3">
    <source>
        <dbReference type="ARBA" id="ARBA00022692"/>
    </source>
</evidence>
<feature type="transmembrane region" description="Helical" evidence="7">
    <location>
        <begin position="174"/>
        <end position="193"/>
    </location>
</feature>
<feature type="transmembrane region" description="Helical" evidence="7">
    <location>
        <begin position="73"/>
        <end position="90"/>
    </location>
</feature>
<dbReference type="EMBL" id="OUUZ01000008">
    <property type="protein sequence ID" value="SPQ22241.1"/>
    <property type="molecule type" value="Genomic_DNA"/>
</dbReference>
<proteinExistence type="predicted"/>
<reference evidence="9 10" key="1">
    <citation type="submission" date="2018-04" db="EMBL/GenBank/DDBJ databases">
        <authorList>
            <person name="Huttner S."/>
            <person name="Dainat J."/>
        </authorList>
    </citation>
    <scope>NUCLEOTIDE SEQUENCE [LARGE SCALE GENOMIC DNA]</scope>
</reference>
<keyword evidence="3 7" id="KW-0812">Transmembrane</keyword>
<evidence type="ECO:0000256" key="6">
    <source>
        <dbReference type="SAM" id="MobiDB-lite"/>
    </source>
</evidence>
<protein>
    <submittedName>
        <fullName evidence="9">C98d4903-0ca4-40f0-9485-abee9c87ab54</fullName>
    </submittedName>
</protein>
<feature type="transmembrane region" description="Helical" evidence="7">
    <location>
        <begin position="473"/>
        <end position="498"/>
    </location>
</feature>
<dbReference type="PROSITE" id="PS50850">
    <property type="entry name" value="MFS"/>
    <property type="match status" value="1"/>
</dbReference>
<feature type="transmembrane region" description="Helical" evidence="7">
    <location>
        <begin position="444"/>
        <end position="461"/>
    </location>
</feature>
<feature type="transmembrane region" description="Helical" evidence="7">
    <location>
        <begin position="114"/>
        <end position="136"/>
    </location>
</feature>
<dbReference type="InterPro" id="IPR036259">
    <property type="entry name" value="MFS_trans_sf"/>
</dbReference>
<evidence type="ECO:0000259" key="8">
    <source>
        <dbReference type="PROSITE" id="PS50850"/>
    </source>
</evidence>
<dbReference type="GO" id="GO:0022857">
    <property type="term" value="F:transmembrane transporter activity"/>
    <property type="evidence" value="ECO:0007669"/>
    <property type="project" value="InterPro"/>
</dbReference>
<dbReference type="Pfam" id="PF07690">
    <property type="entry name" value="MFS_1"/>
    <property type="match status" value="1"/>
</dbReference>
<feature type="transmembrane region" description="Helical" evidence="7">
    <location>
        <begin position="353"/>
        <end position="372"/>
    </location>
</feature>
<feature type="transmembrane region" description="Helical" evidence="7">
    <location>
        <begin position="205"/>
        <end position="225"/>
    </location>
</feature>
<feature type="transmembrane region" description="Helical" evidence="7">
    <location>
        <begin position="384"/>
        <end position="405"/>
    </location>
</feature>
<keyword evidence="4 7" id="KW-1133">Transmembrane helix</keyword>
<dbReference type="GO" id="GO:0016020">
    <property type="term" value="C:membrane"/>
    <property type="evidence" value="ECO:0007669"/>
    <property type="project" value="UniProtKB-SubCell"/>
</dbReference>
<dbReference type="FunFam" id="1.20.1250.20:FF:000057">
    <property type="entry name" value="MFS general substrate transporter"/>
    <property type="match status" value="1"/>
</dbReference>
<evidence type="ECO:0000256" key="7">
    <source>
        <dbReference type="SAM" id="Phobius"/>
    </source>
</evidence>
<feature type="transmembrane region" description="Helical" evidence="7">
    <location>
        <begin position="313"/>
        <end position="333"/>
    </location>
</feature>
<evidence type="ECO:0000313" key="9">
    <source>
        <dbReference type="EMBL" id="SPQ22241.1"/>
    </source>
</evidence>
<feature type="domain" description="Major facilitator superfamily (MFS) profile" evidence="8">
    <location>
        <begin position="77"/>
        <end position="507"/>
    </location>
</feature>
<dbReference type="FunFam" id="1.20.1250.20:FF:000013">
    <property type="entry name" value="MFS general substrate transporter"/>
    <property type="match status" value="1"/>
</dbReference>
<dbReference type="InterPro" id="IPR011701">
    <property type="entry name" value="MFS"/>
</dbReference>